<gene>
    <name evidence="1" type="ORF">E2C01_074791</name>
</gene>
<keyword evidence="2" id="KW-1185">Reference proteome</keyword>
<dbReference type="AlphaFoldDB" id="A0A5B7IEF0"/>
<dbReference type="EMBL" id="VSRR010053396">
    <property type="protein sequence ID" value="MPC80219.1"/>
    <property type="molecule type" value="Genomic_DNA"/>
</dbReference>
<sequence length="39" mass="4350">MTCPQVSKEAAVEKAISSESDWRLNIKQASKLEREIGIC</sequence>
<name>A0A5B7IEF0_PORTR</name>
<evidence type="ECO:0000313" key="1">
    <source>
        <dbReference type="EMBL" id="MPC80219.1"/>
    </source>
</evidence>
<evidence type="ECO:0000313" key="2">
    <source>
        <dbReference type="Proteomes" id="UP000324222"/>
    </source>
</evidence>
<organism evidence="1 2">
    <name type="scientific">Portunus trituberculatus</name>
    <name type="common">Swimming crab</name>
    <name type="synonym">Neptunus trituberculatus</name>
    <dbReference type="NCBI Taxonomy" id="210409"/>
    <lineage>
        <taxon>Eukaryota</taxon>
        <taxon>Metazoa</taxon>
        <taxon>Ecdysozoa</taxon>
        <taxon>Arthropoda</taxon>
        <taxon>Crustacea</taxon>
        <taxon>Multicrustacea</taxon>
        <taxon>Malacostraca</taxon>
        <taxon>Eumalacostraca</taxon>
        <taxon>Eucarida</taxon>
        <taxon>Decapoda</taxon>
        <taxon>Pleocyemata</taxon>
        <taxon>Brachyura</taxon>
        <taxon>Eubrachyura</taxon>
        <taxon>Portunoidea</taxon>
        <taxon>Portunidae</taxon>
        <taxon>Portuninae</taxon>
        <taxon>Portunus</taxon>
    </lineage>
</organism>
<protein>
    <submittedName>
        <fullName evidence="1">Uncharacterized protein</fullName>
    </submittedName>
</protein>
<reference evidence="1 2" key="1">
    <citation type="submission" date="2019-05" db="EMBL/GenBank/DDBJ databases">
        <title>Another draft genome of Portunus trituberculatus and its Hox gene families provides insights of decapod evolution.</title>
        <authorList>
            <person name="Jeong J.-H."/>
            <person name="Song I."/>
            <person name="Kim S."/>
            <person name="Choi T."/>
            <person name="Kim D."/>
            <person name="Ryu S."/>
            <person name="Kim W."/>
        </authorList>
    </citation>
    <scope>NUCLEOTIDE SEQUENCE [LARGE SCALE GENOMIC DNA]</scope>
    <source>
        <tissue evidence="1">Muscle</tissue>
    </source>
</reference>
<accession>A0A5B7IEF0</accession>
<comment type="caution">
    <text evidence="1">The sequence shown here is derived from an EMBL/GenBank/DDBJ whole genome shotgun (WGS) entry which is preliminary data.</text>
</comment>
<dbReference type="Proteomes" id="UP000324222">
    <property type="component" value="Unassembled WGS sequence"/>
</dbReference>
<proteinExistence type="predicted"/>